<dbReference type="EMBL" id="JAGMUU010000002">
    <property type="protein sequence ID" value="KAH7159423.1"/>
    <property type="molecule type" value="Genomic_DNA"/>
</dbReference>
<organism evidence="2 3">
    <name type="scientific">Dactylonectria estremocensis</name>
    <dbReference type="NCBI Taxonomy" id="1079267"/>
    <lineage>
        <taxon>Eukaryota</taxon>
        <taxon>Fungi</taxon>
        <taxon>Dikarya</taxon>
        <taxon>Ascomycota</taxon>
        <taxon>Pezizomycotina</taxon>
        <taxon>Sordariomycetes</taxon>
        <taxon>Hypocreomycetidae</taxon>
        <taxon>Hypocreales</taxon>
        <taxon>Nectriaceae</taxon>
        <taxon>Dactylonectria</taxon>
    </lineage>
</organism>
<gene>
    <name evidence="2" type="ORF">B0J13DRAFT_539017</name>
</gene>
<dbReference type="Proteomes" id="UP000717696">
    <property type="component" value="Unassembled WGS sequence"/>
</dbReference>
<protein>
    <submittedName>
        <fullName evidence="2">Uncharacterized protein</fullName>
    </submittedName>
</protein>
<keyword evidence="1" id="KW-0812">Transmembrane</keyword>
<feature type="non-terminal residue" evidence="2">
    <location>
        <position position="74"/>
    </location>
</feature>
<evidence type="ECO:0000256" key="1">
    <source>
        <dbReference type="SAM" id="Phobius"/>
    </source>
</evidence>
<name>A0A9P9FED7_9HYPO</name>
<feature type="transmembrane region" description="Helical" evidence="1">
    <location>
        <begin position="49"/>
        <end position="73"/>
    </location>
</feature>
<proteinExistence type="predicted"/>
<reference evidence="2" key="1">
    <citation type="journal article" date="2021" name="Nat. Commun.">
        <title>Genetic determinants of endophytism in the Arabidopsis root mycobiome.</title>
        <authorList>
            <person name="Mesny F."/>
            <person name="Miyauchi S."/>
            <person name="Thiergart T."/>
            <person name="Pickel B."/>
            <person name="Atanasova L."/>
            <person name="Karlsson M."/>
            <person name="Huettel B."/>
            <person name="Barry K.W."/>
            <person name="Haridas S."/>
            <person name="Chen C."/>
            <person name="Bauer D."/>
            <person name="Andreopoulos W."/>
            <person name="Pangilinan J."/>
            <person name="LaButti K."/>
            <person name="Riley R."/>
            <person name="Lipzen A."/>
            <person name="Clum A."/>
            <person name="Drula E."/>
            <person name="Henrissat B."/>
            <person name="Kohler A."/>
            <person name="Grigoriev I.V."/>
            <person name="Martin F.M."/>
            <person name="Hacquard S."/>
        </authorList>
    </citation>
    <scope>NUCLEOTIDE SEQUENCE</scope>
    <source>
        <strain evidence="2">MPI-CAGE-AT-0021</strain>
    </source>
</reference>
<accession>A0A9P9FED7</accession>
<evidence type="ECO:0000313" key="3">
    <source>
        <dbReference type="Proteomes" id="UP000717696"/>
    </source>
</evidence>
<keyword evidence="1" id="KW-0472">Membrane</keyword>
<comment type="caution">
    <text evidence="2">The sequence shown here is derived from an EMBL/GenBank/DDBJ whole genome shotgun (WGS) entry which is preliminary data.</text>
</comment>
<dbReference type="AlphaFoldDB" id="A0A9P9FED7"/>
<keyword evidence="1" id="KW-1133">Transmembrane helix</keyword>
<sequence>MAARDVVNKAESVAMGELGDQTDISPDAAKLIAMGYKPHMKRQMSTLQLVGVVFMVTAFWLGVTGGFSIGVVIG</sequence>
<keyword evidence="3" id="KW-1185">Reference proteome</keyword>
<evidence type="ECO:0000313" key="2">
    <source>
        <dbReference type="EMBL" id="KAH7159423.1"/>
    </source>
</evidence>